<dbReference type="InterPro" id="IPR002575">
    <property type="entry name" value="Aminoglycoside_PTrfase"/>
</dbReference>
<dbReference type="GO" id="GO:0016740">
    <property type="term" value="F:transferase activity"/>
    <property type="evidence" value="ECO:0007669"/>
    <property type="project" value="UniProtKB-KW"/>
</dbReference>
<proteinExistence type="predicted"/>
<keyword evidence="3" id="KW-1185">Reference proteome</keyword>
<dbReference type="Gene3D" id="3.90.1200.10">
    <property type="match status" value="1"/>
</dbReference>
<dbReference type="SUPFAM" id="SSF56112">
    <property type="entry name" value="Protein kinase-like (PK-like)"/>
    <property type="match status" value="1"/>
</dbReference>
<keyword evidence="2" id="KW-0808">Transferase</keyword>
<evidence type="ECO:0000313" key="2">
    <source>
        <dbReference type="EMBL" id="TMM53028.1"/>
    </source>
</evidence>
<name>A0A5S3PG51_9RHOB</name>
<dbReference type="AlphaFoldDB" id="A0A5S3PG51"/>
<gene>
    <name evidence="2" type="ORF">FDT80_09915</name>
</gene>
<reference evidence="2 3" key="1">
    <citation type="submission" date="2019-05" db="EMBL/GenBank/DDBJ databases">
        <title>Sulfitobacter sabulilitoris sp. nov., isolated from a marine sand.</title>
        <authorList>
            <person name="Yoon J.-H."/>
        </authorList>
    </citation>
    <scope>NUCLEOTIDE SEQUENCE [LARGE SCALE GENOMIC DNA]</scope>
    <source>
        <strain evidence="2 3">HSMS-29</strain>
    </source>
</reference>
<accession>A0A5S3PG51</accession>
<dbReference type="InterPro" id="IPR011009">
    <property type="entry name" value="Kinase-like_dom_sf"/>
</dbReference>
<dbReference type="Gene3D" id="3.30.200.20">
    <property type="entry name" value="Phosphorylase Kinase, domain 1"/>
    <property type="match status" value="1"/>
</dbReference>
<dbReference type="Pfam" id="PF01636">
    <property type="entry name" value="APH"/>
    <property type="match status" value="1"/>
</dbReference>
<evidence type="ECO:0000313" key="3">
    <source>
        <dbReference type="Proteomes" id="UP000309550"/>
    </source>
</evidence>
<dbReference type="Proteomes" id="UP000309550">
    <property type="component" value="Unassembled WGS sequence"/>
</dbReference>
<dbReference type="OrthoDB" id="9809275at2"/>
<protein>
    <submittedName>
        <fullName evidence="2">Aminoglycoside phosphotransferase</fullName>
    </submittedName>
</protein>
<organism evidence="2 3">
    <name type="scientific">Sulfitobacter sabulilitoris</name>
    <dbReference type="NCBI Taxonomy" id="2562655"/>
    <lineage>
        <taxon>Bacteria</taxon>
        <taxon>Pseudomonadati</taxon>
        <taxon>Pseudomonadota</taxon>
        <taxon>Alphaproteobacteria</taxon>
        <taxon>Rhodobacterales</taxon>
        <taxon>Roseobacteraceae</taxon>
        <taxon>Sulfitobacter</taxon>
    </lineage>
</organism>
<comment type="caution">
    <text evidence="2">The sequence shown here is derived from an EMBL/GenBank/DDBJ whole genome shotgun (WGS) entry which is preliminary data.</text>
</comment>
<dbReference type="EMBL" id="VANS01000002">
    <property type="protein sequence ID" value="TMM53028.1"/>
    <property type="molecule type" value="Genomic_DNA"/>
</dbReference>
<feature type="domain" description="Aminoglycoside phosphotransferase" evidence="1">
    <location>
        <begin position="22"/>
        <end position="255"/>
    </location>
</feature>
<dbReference type="RefSeq" id="WP_138662567.1">
    <property type="nucleotide sequence ID" value="NZ_VANS01000002.1"/>
</dbReference>
<sequence>MTDRRAMARDFIGSAGWTDAKVSLLAGDASNRRYDRLIRSDGSSAVLMDAPANKGEDVRPFLAIAGHLRAQGLSAPNLLAADPAQGFLLIEDLGDDLFARVMATDPGAQVPLYSAAVDVLVALHDAPVPKVPAYDAAVMADLSGLAYGWYRNGSAGDPPNAAATEFSRMFRDHLVALDHQRQVLILRDFHAENLLWLPERQGIARVGLLDFQDAMSGNPAYDLVSVLQDARRDVSPEIEAMMIARYVSARGLDPVRFGKDYALLGLQRNLRILGVFARLCLRDGKAHYVDLLPRVWGHVETNLSHPMLASLAEPILRDLPRPTPEIRERLKSRCATIPHLS</sequence>
<evidence type="ECO:0000259" key="1">
    <source>
        <dbReference type="Pfam" id="PF01636"/>
    </source>
</evidence>